<evidence type="ECO:0000256" key="3">
    <source>
        <dbReference type="ARBA" id="ARBA00022679"/>
    </source>
</evidence>
<dbReference type="RefSeq" id="WP_274924918.1">
    <property type="nucleotide sequence ID" value="NZ_JAKELO010000002.1"/>
</dbReference>
<evidence type="ECO:0000256" key="1">
    <source>
        <dbReference type="ARBA" id="ARBA00022490"/>
    </source>
</evidence>
<organism evidence="7 8">
    <name type="scientific">Methanogenium marinum</name>
    <dbReference type="NCBI Taxonomy" id="348610"/>
    <lineage>
        <taxon>Archaea</taxon>
        <taxon>Methanobacteriati</taxon>
        <taxon>Methanobacteriota</taxon>
        <taxon>Stenosarchaea group</taxon>
        <taxon>Methanomicrobia</taxon>
        <taxon>Methanomicrobiales</taxon>
        <taxon>Methanomicrobiaceae</taxon>
        <taxon>Methanogenium</taxon>
    </lineage>
</organism>
<keyword evidence="4" id="KW-0949">S-adenosyl-L-methionine</keyword>
<dbReference type="GO" id="GO:0005737">
    <property type="term" value="C:cytoplasm"/>
    <property type="evidence" value="ECO:0007669"/>
    <property type="project" value="TreeGrafter"/>
</dbReference>
<dbReference type="InterPro" id="IPR056743">
    <property type="entry name" value="TRM5-TYW2-like_MTfase"/>
</dbReference>
<keyword evidence="3" id="KW-0808">Transferase</keyword>
<dbReference type="AlphaFoldDB" id="A0A9Q4KVJ8"/>
<accession>A0A9Q4KVJ8</accession>
<keyword evidence="1" id="KW-0963">Cytoplasm</keyword>
<protein>
    <submittedName>
        <fullName evidence="7">RsmD family RNA methyltransferase</fullName>
    </submittedName>
</protein>
<dbReference type="InterPro" id="IPR029063">
    <property type="entry name" value="SAM-dependent_MTases_sf"/>
</dbReference>
<dbReference type="PANTHER" id="PTHR23245">
    <property type="entry name" value="TRNA METHYLTRANSFERASE"/>
    <property type="match status" value="1"/>
</dbReference>
<dbReference type="GO" id="GO:0002939">
    <property type="term" value="P:tRNA N1-guanine methylation"/>
    <property type="evidence" value="ECO:0007669"/>
    <property type="project" value="TreeGrafter"/>
</dbReference>
<keyword evidence="5" id="KW-0819">tRNA processing</keyword>
<sequence>MSLSSRCAERLPPHVTRLVPDHYDVIGDVAILTLPDLLLPYGEVIGRCLTEERHSIRSVCLRTAPVAGTRRTAGYVVIYGPDDIRTVHREYGCIYHLDVRLVFYNTHLASERHRVAGYVREGERIIVPFAGVGPFVVPAAQRGAQVTAIEMNPDACGFLNENIRENGVEDVVTVFEGDAMQLLPFCGGAYDRAIVPTPYGMNTVLDEVIPLVRRGGIIHFYTFAVPEETDILAAKFRGMGCVVGGMRRCGNVAPGVSRWVFDLRIR</sequence>
<gene>
    <name evidence="7" type="ORF">L0665_06640</name>
</gene>
<evidence type="ECO:0000256" key="2">
    <source>
        <dbReference type="ARBA" id="ARBA00022603"/>
    </source>
</evidence>
<proteinExistence type="predicted"/>
<evidence type="ECO:0000313" key="8">
    <source>
        <dbReference type="Proteomes" id="UP001143747"/>
    </source>
</evidence>
<dbReference type="Gene3D" id="3.40.50.150">
    <property type="entry name" value="Vaccinia Virus protein VP39"/>
    <property type="match status" value="1"/>
</dbReference>
<comment type="caution">
    <text evidence="7">The sequence shown here is derived from an EMBL/GenBank/DDBJ whole genome shotgun (WGS) entry which is preliminary data.</text>
</comment>
<dbReference type="Proteomes" id="UP001143747">
    <property type="component" value="Unassembled WGS sequence"/>
</dbReference>
<keyword evidence="2 7" id="KW-0489">Methyltransferase</keyword>
<name>A0A9Q4KVJ8_9EURY</name>
<dbReference type="EMBL" id="JAKELO010000002">
    <property type="protein sequence ID" value="MDE4908286.1"/>
    <property type="molecule type" value="Genomic_DNA"/>
</dbReference>
<dbReference type="Gene3D" id="3.30.300.110">
    <property type="entry name" value="Met-10+ protein-like domains"/>
    <property type="match status" value="1"/>
</dbReference>
<dbReference type="InterPro" id="IPR056744">
    <property type="entry name" value="TRM5/TYW2-like_N"/>
</dbReference>
<dbReference type="CDD" id="cd02440">
    <property type="entry name" value="AdoMet_MTases"/>
    <property type="match status" value="1"/>
</dbReference>
<dbReference type="PROSITE" id="PS51684">
    <property type="entry name" value="SAM_MT_TRM5_TYW2"/>
    <property type="match status" value="1"/>
</dbReference>
<dbReference type="InterPro" id="IPR030382">
    <property type="entry name" value="MeTrfase_TRM5/TYW2"/>
</dbReference>
<evidence type="ECO:0000313" key="7">
    <source>
        <dbReference type="EMBL" id="MDE4908286.1"/>
    </source>
</evidence>
<dbReference type="PANTHER" id="PTHR23245:SF36">
    <property type="entry name" value="TRNA (GUANINE(37)-N1)-METHYLTRANSFERASE"/>
    <property type="match status" value="1"/>
</dbReference>
<reference evidence="7" key="1">
    <citation type="submission" date="2022-01" db="EMBL/GenBank/DDBJ databases">
        <title>Draft genome of Methanogenium marinum DSM 15558.</title>
        <authorList>
            <person name="Chen S.-C."/>
            <person name="You Y.-T."/>
        </authorList>
    </citation>
    <scope>NUCLEOTIDE SEQUENCE</scope>
    <source>
        <strain evidence="7">DSM 15558</strain>
    </source>
</reference>
<dbReference type="SUPFAM" id="SSF53335">
    <property type="entry name" value="S-adenosyl-L-methionine-dependent methyltransferases"/>
    <property type="match status" value="1"/>
</dbReference>
<feature type="domain" description="SAM-dependent methyltransferase TRM5/TYW2-type" evidence="6">
    <location>
        <begin position="23"/>
        <end position="266"/>
    </location>
</feature>
<dbReference type="GO" id="GO:0008175">
    <property type="term" value="F:tRNA methyltransferase activity"/>
    <property type="evidence" value="ECO:0007669"/>
    <property type="project" value="TreeGrafter"/>
</dbReference>
<keyword evidence="8" id="KW-1185">Reference proteome</keyword>
<dbReference type="Pfam" id="PF02475">
    <property type="entry name" value="TRM5-TYW2_MTfase"/>
    <property type="match status" value="1"/>
</dbReference>
<evidence type="ECO:0000256" key="4">
    <source>
        <dbReference type="ARBA" id="ARBA00022691"/>
    </source>
</evidence>
<evidence type="ECO:0000256" key="5">
    <source>
        <dbReference type="ARBA" id="ARBA00022694"/>
    </source>
</evidence>
<evidence type="ECO:0000259" key="6">
    <source>
        <dbReference type="PROSITE" id="PS51684"/>
    </source>
</evidence>
<dbReference type="Pfam" id="PF25133">
    <property type="entry name" value="TYW2_N_2"/>
    <property type="match status" value="1"/>
</dbReference>